<dbReference type="SUPFAM" id="SSF160719">
    <property type="entry name" value="gpW/gp25-like"/>
    <property type="match status" value="1"/>
</dbReference>
<dbReference type="EMBL" id="CP048685">
    <property type="protein sequence ID" value="QPJ60455.1"/>
    <property type="molecule type" value="Genomic_DNA"/>
</dbReference>
<evidence type="ECO:0000313" key="4">
    <source>
        <dbReference type="Proteomes" id="UP000594688"/>
    </source>
</evidence>
<protein>
    <submittedName>
        <fullName evidence="3">Type VI secretion system baseplate subunit TssE</fullName>
    </submittedName>
</protein>
<feature type="region of interest" description="Disordered" evidence="1">
    <location>
        <begin position="1"/>
        <end position="39"/>
    </location>
</feature>
<dbReference type="Pfam" id="PF04965">
    <property type="entry name" value="GPW_gp25"/>
    <property type="match status" value="1"/>
</dbReference>
<accession>A0A7T0FYF6</accession>
<organism evidence="3 4">
    <name type="scientific">Candidatus Nitronauta litoralis</name>
    <dbReference type="NCBI Taxonomy" id="2705533"/>
    <lineage>
        <taxon>Bacteria</taxon>
        <taxon>Pseudomonadati</taxon>
        <taxon>Nitrospinota/Tectimicrobiota group</taxon>
        <taxon>Nitrospinota</taxon>
        <taxon>Nitrospinia</taxon>
        <taxon>Nitrospinales</taxon>
        <taxon>Nitrospinaceae</taxon>
        <taxon>Candidatus Nitronauta</taxon>
    </lineage>
</organism>
<reference evidence="3 4" key="1">
    <citation type="submission" date="2020-02" db="EMBL/GenBank/DDBJ databases">
        <title>Genomic and physiological characterization of two novel Nitrospinaceae genera.</title>
        <authorList>
            <person name="Mueller A.J."/>
            <person name="Jung M.-Y."/>
            <person name="Strachan C.R."/>
            <person name="Herbold C.W."/>
            <person name="Kirkegaard R.H."/>
            <person name="Daims H."/>
        </authorList>
    </citation>
    <scope>NUCLEOTIDE SEQUENCE [LARGE SCALE GENOMIC DNA]</scope>
    <source>
        <strain evidence="3">EB</strain>
    </source>
</reference>
<feature type="compositionally biased region" description="Basic and acidic residues" evidence="1">
    <location>
        <begin position="1"/>
        <end position="17"/>
    </location>
</feature>
<name>A0A7T0FYF6_9BACT</name>
<dbReference type="InterPro" id="IPR017737">
    <property type="entry name" value="TssE1-like"/>
</dbReference>
<evidence type="ECO:0000259" key="2">
    <source>
        <dbReference type="Pfam" id="PF04965"/>
    </source>
</evidence>
<dbReference type="Proteomes" id="UP000594688">
    <property type="component" value="Chromosome"/>
</dbReference>
<evidence type="ECO:0000256" key="1">
    <source>
        <dbReference type="SAM" id="MobiDB-lite"/>
    </source>
</evidence>
<dbReference type="PANTHER" id="PTHR38595">
    <property type="entry name" value="CYTOPLASMIC PROTEIN-RELATED"/>
    <property type="match status" value="1"/>
</dbReference>
<dbReference type="AlphaFoldDB" id="A0A7T0FYF6"/>
<sequence>MKRSKDLWPRKSKHDPARAGLLDRLVDTDLNSDEEPRPQRTYTKDELFLSIIRELDRVLNTRCIVSKSNLKTRNRSVIDYGVADTTGMNPNAEDDHITIARTIKEAIIRYEPRLQQVQVTVDEAVPNERSIVVRIEGMVQLDHIREPVSFPIAIRNDTGKVTVNAE</sequence>
<dbReference type="InterPro" id="IPR007048">
    <property type="entry name" value="IraD/Gp25-like"/>
</dbReference>
<feature type="domain" description="IraD/Gp25-like" evidence="2">
    <location>
        <begin position="50"/>
        <end position="141"/>
    </location>
</feature>
<evidence type="ECO:0000313" key="3">
    <source>
        <dbReference type="EMBL" id="QPJ60455.1"/>
    </source>
</evidence>
<dbReference type="InterPro" id="IPR053176">
    <property type="entry name" value="T6SS_TssE1-like"/>
</dbReference>
<dbReference type="PANTHER" id="PTHR38595:SF1">
    <property type="entry name" value="TYPE VI SECRETION SYSTEM COMPONENT TSSE1"/>
    <property type="match status" value="1"/>
</dbReference>
<dbReference type="Gene3D" id="3.10.450.40">
    <property type="match status" value="1"/>
</dbReference>
<dbReference type="NCBIfam" id="TIGR03357">
    <property type="entry name" value="VI_zyme"/>
    <property type="match status" value="1"/>
</dbReference>
<gene>
    <name evidence="3" type="primary">tssE</name>
    <name evidence="3" type="ORF">G3M70_00540</name>
</gene>
<proteinExistence type="predicted"/>
<dbReference type="KEGG" id="nli:G3M70_00540"/>